<dbReference type="RefSeq" id="WP_284361766.1">
    <property type="nucleotide sequence ID" value="NZ_BSNI01000001.1"/>
</dbReference>
<keyword evidence="3" id="KW-1185">Reference proteome</keyword>
<feature type="transmembrane region" description="Helical" evidence="1">
    <location>
        <begin position="188"/>
        <end position="210"/>
    </location>
</feature>
<dbReference type="Proteomes" id="UP001161405">
    <property type="component" value="Unassembled WGS sequence"/>
</dbReference>
<keyword evidence="1" id="KW-1133">Transmembrane helix</keyword>
<evidence type="ECO:0000256" key="1">
    <source>
        <dbReference type="SAM" id="Phobius"/>
    </source>
</evidence>
<comment type="caution">
    <text evidence="2">The sequence shown here is derived from an EMBL/GenBank/DDBJ whole genome shotgun (WGS) entry which is preliminary data.</text>
</comment>
<sequence>MPKIQSKPRISNWRVPLFLFLFGLVNIAFGTIQLTTIAAGPAADGSISEMTSPQYLITPLPVVAHIVCGIFFNIMAPLQFVPGFRKRAPQFHRWSGRLLFVAGLGAAGTGMYMNQYFPAFGTGWKYAAVLIFSFGMMASLILGLRAILKRDVKCHNEWMMRAVMIGLGPATQRLLILPIYFATGEMSILMIEIGVWAGFLINVIIGEMILRSHYIPRKALRHAPAE</sequence>
<evidence type="ECO:0000313" key="2">
    <source>
        <dbReference type="EMBL" id="GLQ16255.1"/>
    </source>
</evidence>
<dbReference type="Pfam" id="PF10067">
    <property type="entry name" value="DUF2306"/>
    <property type="match status" value="1"/>
</dbReference>
<dbReference type="EMBL" id="BSNI01000001">
    <property type="protein sequence ID" value="GLQ16255.1"/>
    <property type="molecule type" value="Genomic_DNA"/>
</dbReference>
<gene>
    <name evidence="2" type="ORF">GCM10007879_05040</name>
</gene>
<feature type="transmembrane region" description="Helical" evidence="1">
    <location>
        <begin position="160"/>
        <end position="182"/>
    </location>
</feature>
<evidence type="ECO:0000313" key="3">
    <source>
        <dbReference type="Proteomes" id="UP001161405"/>
    </source>
</evidence>
<evidence type="ECO:0008006" key="4">
    <source>
        <dbReference type="Google" id="ProtNLM"/>
    </source>
</evidence>
<feature type="transmembrane region" description="Helical" evidence="1">
    <location>
        <begin position="54"/>
        <end position="76"/>
    </location>
</feature>
<reference evidence="2" key="1">
    <citation type="journal article" date="2014" name="Int. J. Syst. Evol. Microbiol.">
        <title>Complete genome of a new Firmicutes species belonging to the dominant human colonic microbiota ('Ruminococcus bicirculans') reveals two chromosomes and a selective capacity to utilize plant glucans.</title>
        <authorList>
            <consortium name="NISC Comparative Sequencing Program"/>
            <person name="Wegmann U."/>
            <person name="Louis P."/>
            <person name="Goesmann A."/>
            <person name="Henrissat B."/>
            <person name="Duncan S.H."/>
            <person name="Flint H.J."/>
        </authorList>
    </citation>
    <scope>NUCLEOTIDE SEQUENCE</scope>
    <source>
        <strain evidence="2">NBRC 107169</strain>
    </source>
</reference>
<feature type="transmembrane region" description="Helical" evidence="1">
    <location>
        <begin position="97"/>
        <end position="114"/>
    </location>
</feature>
<accession>A0ABQ5UN45</accession>
<feature type="transmembrane region" description="Helical" evidence="1">
    <location>
        <begin position="126"/>
        <end position="148"/>
    </location>
</feature>
<keyword evidence="1" id="KW-0812">Transmembrane</keyword>
<protein>
    <recommendedName>
        <fullName evidence="4">DUF2306 domain-containing protein</fullName>
    </recommendedName>
</protein>
<dbReference type="InterPro" id="IPR018750">
    <property type="entry name" value="DUF2306_membrane"/>
</dbReference>
<organism evidence="2 3">
    <name type="scientific">Maritalea porphyrae</name>
    <dbReference type="NCBI Taxonomy" id="880732"/>
    <lineage>
        <taxon>Bacteria</taxon>
        <taxon>Pseudomonadati</taxon>
        <taxon>Pseudomonadota</taxon>
        <taxon>Alphaproteobacteria</taxon>
        <taxon>Hyphomicrobiales</taxon>
        <taxon>Devosiaceae</taxon>
        <taxon>Maritalea</taxon>
    </lineage>
</organism>
<reference evidence="2" key="2">
    <citation type="submission" date="2023-01" db="EMBL/GenBank/DDBJ databases">
        <title>Draft genome sequence of Maritalea porphyrae strain NBRC 107169.</title>
        <authorList>
            <person name="Sun Q."/>
            <person name="Mori K."/>
        </authorList>
    </citation>
    <scope>NUCLEOTIDE SEQUENCE</scope>
    <source>
        <strain evidence="2">NBRC 107169</strain>
    </source>
</reference>
<keyword evidence="1" id="KW-0472">Membrane</keyword>
<proteinExistence type="predicted"/>
<name>A0ABQ5UN45_9HYPH</name>